<dbReference type="AlphaFoldDB" id="A0A395RMN2"/>
<accession>A0A395RMN2</accession>
<evidence type="ECO:0000256" key="2">
    <source>
        <dbReference type="ARBA" id="ARBA00022448"/>
    </source>
</evidence>
<feature type="transmembrane region" description="Helical" evidence="8">
    <location>
        <begin position="148"/>
        <end position="168"/>
    </location>
</feature>
<dbReference type="GO" id="GO:0015174">
    <property type="term" value="F:basic amino acid transmembrane transporter activity"/>
    <property type="evidence" value="ECO:0007669"/>
    <property type="project" value="TreeGrafter"/>
</dbReference>
<dbReference type="InterPro" id="IPR020846">
    <property type="entry name" value="MFS_dom"/>
</dbReference>
<feature type="transmembrane region" description="Helical" evidence="8">
    <location>
        <begin position="376"/>
        <end position="394"/>
    </location>
</feature>
<evidence type="ECO:0000313" key="11">
    <source>
        <dbReference type="Proteomes" id="UP000266234"/>
    </source>
</evidence>
<evidence type="ECO:0000256" key="8">
    <source>
        <dbReference type="SAM" id="Phobius"/>
    </source>
</evidence>
<feature type="transmembrane region" description="Helical" evidence="8">
    <location>
        <begin position="51"/>
        <end position="73"/>
    </location>
</feature>
<keyword evidence="4 8" id="KW-1133">Transmembrane helix</keyword>
<dbReference type="PROSITE" id="PS50850">
    <property type="entry name" value="MFS"/>
    <property type="match status" value="1"/>
</dbReference>
<dbReference type="EMBL" id="PXOG01000315">
    <property type="protein sequence ID" value="RGP61345.1"/>
    <property type="molecule type" value="Genomic_DNA"/>
</dbReference>
<feature type="transmembrane region" description="Helical" evidence="8">
    <location>
        <begin position="406"/>
        <end position="432"/>
    </location>
</feature>
<dbReference type="OrthoDB" id="3486565at2759"/>
<evidence type="ECO:0000256" key="6">
    <source>
        <dbReference type="ARBA" id="ARBA00023180"/>
    </source>
</evidence>
<name>A0A395RMN2_9HYPO</name>
<feature type="transmembrane region" description="Helical" evidence="8">
    <location>
        <begin position="180"/>
        <end position="199"/>
    </location>
</feature>
<sequence length="1088" mass="120024">MSDRHRTSAAGRSVDEESPLLAREPTKPPSFRQSAEPDPSIANEEPSNKHLFIVFGSVFTGVFLAALDTTVVATLSVPISNHFGSASLLSWLGSSYRVANAMCQPLSGRLTDIFSRRSGLIVCNVLFAVGTLMCGLATSKWVLLTGRAVAGMGGGGLNAITAFLVSDLVPLRKRGVIQGFVHICYGVGAGLGGLFGGWMNDLWGWRAAFLYRVPVIAISAVLVCLTVKGSSNKADGSSRLSRVDFLGAFTLCLALVLLLLGLNAGGNLVEWTHPLVLASMSLSAVAAGMFVFVETTWAKEFMIPMHLLLNQSVFAACLMNWFICMVLFMATFYVPVFFQVNGLSTTASGIRLLPQSVGTAIGSLTSGYIMKRTGQYWSLGLIVVSASAFGFAGLSTMTINTPTFLTLLYVFLVGVGYGGMLSVALLATVAAVSHEEQAVATSANYAFRSTGSTIGVTIASTISHSLLQKGLHQRFDSYKESEEEINRILNSLDELKHLPQGWDKGVYEAYAIALRAVFLTGLGIKPGEKHNLDDGKLHGLQWSLKSPKSIEFIKGQLQNCSSRHTGHKSCPSHEQTKLPTRMILLDPVTDTIHLHETDESDRGVYAALSHCWGPPGLHPIRITGNTISQFKEPTPISDLTAVFQDAIWLCKQLGIYNIWIDSLCIIQDDGRDWQSESSKMAQYYSNAHVTIAVERSWDSNTHFLRDAEDRWRPMSYSTIDENGSSITYIIQEHYSHQAFLAGLSNYFKRGKDILLNRGWCLQEAVLSTRVIHFTPSDIIWECRSTMECLDRHHRPDQEDWNIRKILTKLEHWPSTDQDRQVATCKVWNRLVRKYTLRTLSFQQDKLPAFGGIASYFSRFYGDRYLAGIWESQLLSGLCWKVVETGQTQVRSLALEEPTAPSWSWASLPVGVGVDGSEDLGYECLAAGYEPRILETECQLSSTDAPFGRVNHGYILFEAPIFEVRLNCVSLSPNHPDWIQHNISWGDDVKIRERSTVTFWHDTLLAVHGDKVMRATTGRQLRYLEGVSSFHGTAWVLWLAGLNNGCAKGLVLGQTGNIGAFQRLGLVKITNFEIDSLPNCPSRTLIRLV</sequence>
<evidence type="ECO:0000256" key="5">
    <source>
        <dbReference type="ARBA" id="ARBA00023136"/>
    </source>
</evidence>
<comment type="caution">
    <text evidence="10">The sequence shown here is derived from an EMBL/GenBank/DDBJ whole genome shotgun (WGS) entry which is preliminary data.</text>
</comment>
<dbReference type="Gene3D" id="1.20.1250.20">
    <property type="entry name" value="MFS general substrate transporter like domains"/>
    <property type="match status" value="2"/>
</dbReference>
<feature type="transmembrane region" description="Helical" evidence="8">
    <location>
        <begin position="120"/>
        <end position="142"/>
    </location>
</feature>
<dbReference type="SUPFAM" id="SSF103473">
    <property type="entry name" value="MFS general substrate transporter"/>
    <property type="match status" value="1"/>
</dbReference>
<keyword evidence="11" id="KW-1185">Reference proteome</keyword>
<reference evidence="10 11" key="1">
    <citation type="journal article" date="2018" name="PLoS Pathog.">
        <title>Evolution of structural diversity of trichothecenes, a family of toxins produced by plant pathogenic and entomopathogenic fungi.</title>
        <authorList>
            <person name="Proctor R.H."/>
            <person name="McCormick S.P."/>
            <person name="Kim H.S."/>
            <person name="Cardoza R.E."/>
            <person name="Stanley A.M."/>
            <person name="Lindo L."/>
            <person name="Kelly A."/>
            <person name="Brown D.W."/>
            <person name="Lee T."/>
            <person name="Vaughan M.M."/>
            <person name="Alexander N.J."/>
            <person name="Busman M."/>
            <person name="Gutierrez S."/>
        </authorList>
    </citation>
    <scope>NUCLEOTIDE SEQUENCE [LARGE SCALE GENOMIC DNA]</scope>
    <source>
        <strain evidence="10 11">NRRL 20695</strain>
    </source>
</reference>
<protein>
    <recommendedName>
        <fullName evidence="9">Major facilitator superfamily (MFS) profile domain-containing protein</fullName>
    </recommendedName>
</protein>
<evidence type="ECO:0000256" key="1">
    <source>
        <dbReference type="ARBA" id="ARBA00004127"/>
    </source>
</evidence>
<gene>
    <name evidence="10" type="ORF">FLONG3_10579</name>
</gene>
<dbReference type="InterPro" id="IPR010730">
    <property type="entry name" value="HET"/>
</dbReference>
<evidence type="ECO:0000256" key="3">
    <source>
        <dbReference type="ARBA" id="ARBA00022692"/>
    </source>
</evidence>
<evidence type="ECO:0000256" key="7">
    <source>
        <dbReference type="SAM" id="MobiDB-lite"/>
    </source>
</evidence>
<feature type="transmembrane region" description="Helical" evidence="8">
    <location>
        <begin position="245"/>
        <end position="265"/>
    </location>
</feature>
<keyword evidence="2" id="KW-0813">Transport</keyword>
<organism evidence="10 11">
    <name type="scientific">Fusarium longipes</name>
    <dbReference type="NCBI Taxonomy" id="694270"/>
    <lineage>
        <taxon>Eukaryota</taxon>
        <taxon>Fungi</taxon>
        <taxon>Dikarya</taxon>
        <taxon>Ascomycota</taxon>
        <taxon>Pezizomycotina</taxon>
        <taxon>Sordariomycetes</taxon>
        <taxon>Hypocreomycetidae</taxon>
        <taxon>Hypocreales</taxon>
        <taxon>Nectriaceae</taxon>
        <taxon>Fusarium</taxon>
    </lineage>
</organism>
<keyword evidence="5 8" id="KW-0472">Membrane</keyword>
<keyword evidence="3 8" id="KW-0812">Transmembrane</keyword>
<dbReference type="PANTHER" id="PTHR23501">
    <property type="entry name" value="MAJOR FACILITATOR SUPERFAMILY"/>
    <property type="match status" value="1"/>
</dbReference>
<keyword evidence="6" id="KW-0325">Glycoprotein</keyword>
<proteinExistence type="predicted"/>
<feature type="transmembrane region" description="Helical" evidence="8">
    <location>
        <begin position="271"/>
        <end position="293"/>
    </location>
</feature>
<comment type="subcellular location">
    <subcellularLocation>
        <location evidence="1">Endomembrane system</location>
        <topology evidence="1">Multi-pass membrane protein</topology>
    </subcellularLocation>
</comment>
<dbReference type="Pfam" id="PF06985">
    <property type="entry name" value="HET"/>
    <property type="match status" value="1"/>
</dbReference>
<dbReference type="Pfam" id="PF07690">
    <property type="entry name" value="MFS_1"/>
    <property type="match status" value="1"/>
</dbReference>
<dbReference type="PANTHER" id="PTHR23501:SF191">
    <property type="entry name" value="VACUOLAR BASIC AMINO ACID TRANSPORTER 4"/>
    <property type="match status" value="1"/>
</dbReference>
<evidence type="ECO:0000259" key="9">
    <source>
        <dbReference type="PROSITE" id="PS50850"/>
    </source>
</evidence>
<dbReference type="Proteomes" id="UP000266234">
    <property type="component" value="Unassembled WGS sequence"/>
</dbReference>
<feature type="transmembrane region" description="Helical" evidence="8">
    <location>
        <begin position="313"/>
        <end position="334"/>
    </location>
</feature>
<dbReference type="InterPro" id="IPR011701">
    <property type="entry name" value="MFS"/>
</dbReference>
<dbReference type="GO" id="GO:0000329">
    <property type="term" value="C:fungal-type vacuole membrane"/>
    <property type="evidence" value="ECO:0007669"/>
    <property type="project" value="TreeGrafter"/>
</dbReference>
<feature type="transmembrane region" description="Helical" evidence="8">
    <location>
        <begin position="205"/>
        <end position="225"/>
    </location>
</feature>
<evidence type="ECO:0000313" key="10">
    <source>
        <dbReference type="EMBL" id="RGP61345.1"/>
    </source>
</evidence>
<feature type="domain" description="Major facilitator superfamily (MFS) profile" evidence="9">
    <location>
        <begin position="54"/>
        <end position="529"/>
    </location>
</feature>
<feature type="region of interest" description="Disordered" evidence="7">
    <location>
        <begin position="1"/>
        <end position="42"/>
    </location>
</feature>
<dbReference type="GO" id="GO:0012505">
    <property type="term" value="C:endomembrane system"/>
    <property type="evidence" value="ECO:0007669"/>
    <property type="project" value="UniProtKB-SubCell"/>
</dbReference>
<dbReference type="InterPro" id="IPR036259">
    <property type="entry name" value="MFS_trans_sf"/>
</dbReference>
<evidence type="ECO:0000256" key="4">
    <source>
        <dbReference type="ARBA" id="ARBA00022989"/>
    </source>
</evidence>